<evidence type="ECO:0000313" key="1">
    <source>
        <dbReference type="EMBL" id="CAB4150250.1"/>
    </source>
</evidence>
<reference evidence="1" key="1">
    <citation type="submission" date="2020-04" db="EMBL/GenBank/DDBJ databases">
        <authorList>
            <person name="Chiriac C."/>
            <person name="Salcher M."/>
            <person name="Ghai R."/>
            <person name="Kavagutti S V."/>
        </authorList>
    </citation>
    <scope>NUCLEOTIDE SEQUENCE</scope>
</reference>
<dbReference type="EMBL" id="LR796543">
    <property type="protein sequence ID" value="CAB4150250.1"/>
    <property type="molecule type" value="Genomic_DNA"/>
</dbReference>
<accession>A0A6J5MZ44</accession>
<gene>
    <name evidence="1" type="ORF">UFOVP571_16</name>
</gene>
<protein>
    <submittedName>
        <fullName evidence="1">Uncharacterized protein</fullName>
    </submittedName>
</protein>
<proteinExistence type="predicted"/>
<organism evidence="1">
    <name type="scientific">uncultured Caudovirales phage</name>
    <dbReference type="NCBI Taxonomy" id="2100421"/>
    <lineage>
        <taxon>Viruses</taxon>
        <taxon>Duplodnaviria</taxon>
        <taxon>Heunggongvirae</taxon>
        <taxon>Uroviricota</taxon>
        <taxon>Caudoviricetes</taxon>
        <taxon>Peduoviridae</taxon>
        <taxon>Maltschvirus</taxon>
        <taxon>Maltschvirus maltsch</taxon>
    </lineage>
</organism>
<sequence>MTKKVNLICPSCAKHNGAEWRNELATANIMLGKCQVCGEVTPITHIHYWKNIHSEKEMVAPQASNVAKVVAPKPAKGGKVVAPAEVLVDAPNSMLE</sequence>
<name>A0A6J5MZ44_9CAUD</name>